<evidence type="ECO:0000313" key="1">
    <source>
        <dbReference type="EMBL" id="MEQ2291346.1"/>
    </source>
</evidence>
<keyword evidence="2" id="KW-1185">Reference proteome</keyword>
<organism evidence="1 2">
    <name type="scientific">Ameca splendens</name>
    <dbReference type="NCBI Taxonomy" id="208324"/>
    <lineage>
        <taxon>Eukaryota</taxon>
        <taxon>Metazoa</taxon>
        <taxon>Chordata</taxon>
        <taxon>Craniata</taxon>
        <taxon>Vertebrata</taxon>
        <taxon>Euteleostomi</taxon>
        <taxon>Actinopterygii</taxon>
        <taxon>Neopterygii</taxon>
        <taxon>Teleostei</taxon>
        <taxon>Neoteleostei</taxon>
        <taxon>Acanthomorphata</taxon>
        <taxon>Ovalentaria</taxon>
        <taxon>Atherinomorphae</taxon>
        <taxon>Cyprinodontiformes</taxon>
        <taxon>Goodeidae</taxon>
        <taxon>Ameca</taxon>
    </lineage>
</organism>
<proteinExistence type="predicted"/>
<accession>A0ABV0YCW9</accession>
<gene>
    <name evidence="1" type="ORF">AMECASPLE_012546</name>
</gene>
<name>A0ABV0YCW9_9TELE</name>
<dbReference type="Proteomes" id="UP001469553">
    <property type="component" value="Unassembled WGS sequence"/>
</dbReference>
<sequence>MLHHCFLSCWKLGLGYHATEARIILEKKLTRGFSFIVLTGQTHEKLNELKAYWDKKTSRFTLLIKGMDLTRNSRKTHGGFMTKLSFLVLLQSTADDPSYFSPFAKEGEVDLPFRLLLTHKNFFPSSLYSLLQRRQHQLISFLFYFC</sequence>
<evidence type="ECO:0000313" key="2">
    <source>
        <dbReference type="Proteomes" id="UP001469553"/>
    </source>
</evidence>
<dbReference type="EMBL" id="JAHRIP010029008">
    <property type="protein sequence ID" value="MEQ2291346.1"/>
    <property type="molecule type" value="Genomic_DNA"/>
</dbReference>
<reference evidence="1 2" key="1">
    <citation type="submission" date="2021-06" db="EMBL/GenBank/DDBJ databases">
        <authorList>
            <person name="Palmer J.M."/>
        </authorList>
    </citation>
    <scope>NUCLEOTIDE SEQUENCE [LARGE SCALE GENOMIC DNA]</scope>
    <source>
        <strain evidence="1 2">AS_MEX2019</strain>
        <tissue evidence="1">Muscle</tissue>
    </source>
</reference>
<comment type="caution">
    <text evidence="1">The sequence shown here is derived from an EMBL/GenBank/DDBJ whole genome shotgun (WGS) entry which is preliminary data.</text>
</comment>
<protein>
    <submittedName>
        <fullName evidence="1">Uncharacterized protein</fullName>
    </submittedName>
</protein>